<feature type="domain" description="3-octaprenyl-4-hydroxybenzoate carboxy-lyase-like C-terminal" evidence="3">
    <location>
        <begin position="345"/>
        <end position="459"/>
    </location>
</feature>
<dbReference type="PANTHER" id="PTHR30108">
    <property type="entry name" value="3-OCTAPRENYL-4-HYDROXYBENZOATE CARBOXY-LYASE-RELATED"/>
    <property type="match status" value="1"/>
</dbReference>
<dbReference type="GO" id="GO:0033494">
    <property type="term" value="P:ferulate metabolic process"/>
    <property type="evidence" value="ECO:0007669"/>
    <property type="project" value="TreeGrafter"/>
</dbReference>
<dbReference type="InterPro" id="IPR049383">
    <property type="entry name" value="UbiD-like_N"/>
</dbReference>
<dbReference type="SUPFAM" id="SSF143968">
    <property type="entry name" value="UbiD C-terminal domain-like"/>
    <property type="match status" value="1"/>
</dbReference>
<sequence>MTRTVPEAVGNAGDGVHPTRADLRSALADLRAHGEISTISREVHWNRELGTVSRVALQHNAGGLVFENITGYPRPEARCGRVATNLLASHRRMAILLGLDPDTPYPQLVQHVLEFNGKRLSPVVVGTGPVKDHVVTGRDVDLTELPVPHWHHLDGGRYINTFGAVVTRDPDDGVMNVGVYRGMIVGRDKIAMLMVPSQHWGRHWAKWTERGEPMPIACVYGWHPIMDILAGSPIPPGVCEYDVMGAYLGAPVPLVRCETVDLEVPASAEIVVEGHISPDPETYEWEGPFGEFTGYVSDVPKKRPAMAVSCLTYRDDPIFRGTLEGSLPGSSGENCYLSSVQRAGIAWETLERAGVPGIKQVYVHPVTNGTTIVVQIRKVHEGHAKMVAAALWSSNAALYRYKYVIVVDEDVDPGDYSAIDWAIAYRVQPGSDDIVMFPGSFGSPLDPSTPLADREVSRLGSGLWNRTLIDATRTFRYEPQEAWGGKNFPPTVVPAEEDLDLVLGRWDEYGID</sequence>
<dbReference type="InterPro" id="IPR002830">
    <property type="entry name" value="UbiD"/>
</dbReference>
<dbReference type="OrthoDB" id="9809841at2"/>
<evidence type="ECO:0000259" key="1">
    <source>
        <dbReference type="Pfam" id="PF01977"/>
    </source>
</evidence>
<proteinExistence type="predicted"/>
<dbReference type="EMBL" id="VJZA01000001">
    <property type="protein sequence ID" value="TVT25999.1"/>
    <property type="molecule type" value="Genomic_DNA"/>
</dbReference>
<dbReference type="GO" id="GO:0005737">
    <property type="term" value="C:cytoplasm"/>
    <property type="evidence" value="ECO:0007669"/>
    <property type="project" value="TreeGrafter"/>
</dbReference>
<dbReference type="Pfam" id="PF20695">
    <property type="entry name" value="UbiD_N"/>
    <property type="match status" value="1"/>
</dbReference>
<reference evidence="4 5" key="1">
    <citation type="submission" date="2019-07" db="EMBL/GenBank/DDBJ databases">
        <title>New species of Amycolatopsis and Streptomyces.</title>
        <authorList>
            <person name="Duangmal K."/>
            <person name="Teo W.F.A."/>
            <person name="Lipun K."/>
        </authorList>
    </citation>
    <scope>NUCLEOTIDE SEQUENCE [LARGE SCALE GENOMIC DNA]</scope>
    <source>
        <strain evidence="4 5">JCM 30562</strain>
    </source>
</reference>
<gene>
    <name evidence="4" type="ORF">FNH06_00795</name>
</gene>
<dbReference type="SUPFAM" id="SSF50475">
    <property type="entry name" value="FMN-binding split barrel"/>
    <property type="match status" value="1"/>
</dbReference>
<dbReference type="InterPro" id="IPR049381">
    <property type="entry name" value="UbiD-like_C"/>
</dbReference>
<evidence type="ECO:0000259" key="3">
    <source>
        <dbReference type="Pfam" id="PF20696"/>
    </source>
</evidence>
<dbReference type="GO" id="GO:0016831">
    <property type="term" value="F:carboxy-lyase activity"/>
    <property type="evidence" value="ECO:0007669"/>
    <property type="project" value="InterPro"/>
</dbReference>
<dbReference type="Pfam" id="PF01977">
    <property type="entry name" value="UbiD"/>
    <property type="match status" value="1"/>
</dbReference>
<keyword evidence="5" id="KW-1185">Reference proteome</keyword>
<protein>
    <submittedName>
        <fullName evidence="4">UbiD family decarboxylase</fullName>
    </submittedName>
</protein>
<feature type="domain" description="3-octaprenyl-4-hydroxybenzoate carboxy-lyase-like N-terminal" evidence="2">
    <location>
        <begin position="27"/>
        <end position="110"/>
    </location>
</feature>
<dbReference type="RefSeq" id="WP_144632011.1">
    <property type="nucleotide sequence ID" value="NZ_BNAX01000008.1"/>
</dbReference>
<dbReference type="AlphaFoldDB" id="A0A558AP33"/>
<accession>A0A558AP33</accession>
<evidence type="ECO:0000313" key="5">
    <source>
        <dbReference type="Proteomes" id="UP000318578"/>
    </source>
</evidence>
<dbReference type="NCBIfam" id="TIGR00148">
    <property type="entry name" value="UbiD family decarboxylase"/>
    <property type="match status" value="1"/>
</dbReference>
<dbReference type="PANTHER" id="PTHR30108:SF17">
    <property type="entry name" value="FERULIC ACID DECARBOXYLASE 1"/>
    <property type="match status" value="1"/>
</dbReference>
<feature type="domain" description="3-octaprenyl-4-hydroxybenzoate carboxy-lyase-like Rift-related" evidence="1">
    <location>
        <begin position="126"/>
        <end position="325"/>
    </location>
</feature>
<name>A0A558AP33_9PSEU</name>
<dbReference type="InterPro" id="IPR048304">
    <property type="entry name" value="UbiD_Rift_dom"/>
</dbReference>
<dbReference type="Gene3D" id="3.40.1670.10">
    <property type="entry name" value="UbiD C-terminal domain-like"/>
    <property type="match status" value="1"/>
</dbReference>
<dbReference type="Proteomes" id="UP000318578">
    <property type="component" value="Unassembled WGS sequence"/>
</dbReference>
<organism evidence="4 5">
    <name type="scientific">Amycolatopsis acidiphila</name>
    <dbReference type="NCBI Taxonomy" id="715473"/>
    <lineage>
        <taxon>Bacteria</taxon>
        <taxon>Bacillati</taxon>
        <taxon>Actinomycetota</taxon>
        <taxon>Actinomycetes</taxon>
        <taxon>Pseudonocardiales</taxon>
        <taxon>Pseudonocardiaceae</taxon>
        <taxon>Amycolatopsis</taxon>
    </lineage>
</organism>
<evidence type="ECO:0000259" key="2">
    <source>
        <dbReference type="Pfam" id="PF20695"/>
    </source>
</evidence>
<comment type="caution">
    <text evidence="4">The sequence shown here is derived from an EMBL/GenBank/DDBJ whole genome shotgun (WGS) entry which is preliminary data.</text>
</comment>
<evidence type="ECO:0000313" key="4">
    <source>
        <dbReference type="EMBL" id="TVT25999.1"/>
    </source>
</evidence>
<dbReference type="Pfam" id="PF20696">
    <property type="entry name" value="UbiD_C"/>
    <property type="match status" value="1"/>
</dbReference>
<dbReference type="GO" id="GO:0046281">
    <property type="term" value="P:cinnamic acid catabolic process"/>
    <property type="evidence" value="ECO:0007669"/>
    <property type="project" value="TreeGrafter"/>
</dbReference>